<dbReference type="AlphaFoldDB" id="T2G9Z3"/>
<gene>
    <name evidence="6" type="primary">thi4</name>
    <name evidence="7" type="ORF">DGI_1133</name>
</gene>
<keyword evidence="5 6" id="KW-0520">NAD</keyword>
<dbReference type="STRING" id="1121448.DGI_1133"/>
<dbReference type="eggNOG" id="COG1635">
    <property type="taxonomic scope" value="Bacteria"/>
</dbReference>
<organism evidence="7 8">
    <name type="scientific">Megalodesulfovibrio gigas (strain ATCC 19364 / DSM 1382 / NCIMB 9332 / VKM B-1759)</name>
    <name type="common">Desulfovibrio gigas</name>
    <dbReference type="NCBI Taxonomy" id="1121448"/>
    <lineage>
        <taxon>Bacteria</taxon>
        <taxon>Pseudomonadati</taxon>
        <taxon>Thermodesulfobacteriota</taxon>
        <taxon>Desulfovibrionia</taxon>
        <taxon>Desulfovibrionales</taxon>
        <taxon>Desulfovibrionaceae</taxon>
        <taxon>Megalodesulfovibrio</taxon>
    </lineage>
</organism>
<evidence type="ECO:0000256" key="1">
    <source>
        <dbReference type="ARBA" id="ARBA00022679"/>
    </source>
</evidence>
<dbReference type="GO" id="GO:0009229">
    <property type="term" value="P:thiamine diphosphate biosynthetic process"/>
    <property type="evidence" value="ECO:0007669"/>
    <property type="project" value="UniProtKB-UniRule"/>
</dbReference>
<feature type="binding site" description="in other chain" evidence="6">
    <location>
        <position position="137"/>
    </location>
    <ligand>
        <name>NAD(+)</name>
        <dbReference type="ChEBI" id="CHEBI:57540"/>
        <note>ligand shared between two adjacent protomers</note>
    </ligand>
</feature>
<evidence type="ECO:0000313" key="7">
    <source>
        <dbReference type="EMBL" id="AGW12999.1"/>
    </source>
</evidence>
<proteinExistence type="inferred from homology"/>
<keyword evidence="2 6" id="KW-0479">Metal-binding</keyword>
<feature type="binding site" description="in other chain" evidence="6">
    <location>
        <position position="46"/>
    </location>
    <ligand>
        <name>NAD(+)</name>
        <dbReference type="ChEBI" id="CHEBI:57540"/>
        <note>ligand shared between two adjacent protomers</note>
    </ligand>
</feature>
<dbReference type="RefSeq" id="WP_021759765.1">
    <property type="nucleotide sequence ID" value="NC_022444.1"/>
</dbReference>
<dbReference type="GO" id="GO:0009228">
    <property type="term" value="P:thiamine biosynthetic process"/>
    <property type="evidence" value="ECO:0007669"/>
    <property type="project" value="UniProtKB-KW"/>
</dbReference>
<dbReference type="GO" id="GO:0052837">
    <property type="term" value="P:thiazole biosynthetic process"/>
    <property type="evidence" value="ECO:0007669"/>
    <property type="project" value="UniProtKB-UniRule"/>
</dbReference>
<keyword evidence="1 6" id="KW-0808">Transferase</keyword>
<dbReference type="InterPro" id="IPR022828">
    <property type="entry name" value="Thi4_prok"/>
</dbReference>
<feature type="binding site" evidence="6">
    <location>
        <position position="169"/>
    </location>
    <ligand>
        <name>Fe cation</name>
        <dbReference type="ChEBI" id="CHEBI:24875"/>
        <note>ligand shared between two adjacent protomers</note>
    </ligand>
</feature>
<keyword evidence="3 6" id="KW-0784">Thiamine biosynthesis</keyword>
<evidence type="ECO:0000313" key="8">
    <source>
        <dbReference type="Proteomes" id="UP000016587"/>
    </source>
</evidence>
<dbReference type="Pfam" id="PF01946">
    <property type="entry name" value="Thi4"/>
    <property type="match status" value="1"/>
</dbReference>
<reference evidence="8" key="2">
    <citation type="submission" date="2013-07" db="EMBL/GenBank/DDBJ databases">
        <authorList>
            <person name="Morais-Silva F.O."/>
            <person name="Rezende A.M."/>
            <person name="Pimentel C."/>
            <person name="Resende D.M."/>
            <person name="Santos C.I."/>
            <person name="Clemente C."/>
            <person name="de Oliveira L.M."/>
            <person name="da Silva S.M."/>
            <person name="Costa D.A."/>
            <person name="Varela-Raposo A."/>
            <person name="Horacio E.C.A."/>
            <person name="Matos M."/>
            <person name="Flores O."/>
            <person name="Ruiz J.C."/>
            <person name="Rodrigues-Pousada C."/>
        </authorList>
    </citation>
    <scope>NUCLEOTIDE SEQUENCE [LARGE SCALE GENOMIC DNA]</scope>
    <source>
        <strain evidence="8">ATCC 19364 / DSM 1382 / NCIMB 9332 / VKM B-1759</strain>
    </source>
</reference>
<dbReference type="GO" id="GO:0016763">
    <property type="term" value="F:pentosyltransferase activity"/>
    <property type="evidence" value="ECO:0007669"/>
    <property type="project" value="UniProtKB-UniRule"/>
</dbReference>
<comment type="function">
    <text evidence="6">Involved in the biosynthesis of the thiazole moiety of thiamine. Catalyzes the conversion of NAD and glycine to adenosine diphosphate 5-(2-hydroxyethyl)-4-methylthiazole-2-carboxylate (ADT), an adenylated thiazole intermediate, using free sulfide as a source of sulfur.</text>
</comment>
<evidence type="ECO:0000256" key="5">
    <source>
        <dbReference type="ARBA" id="ARBA00023027"/>
    </source>
</evidence>
<comment type="subunit">
    <text evidence="6">Homooctamer; tetramer of dimers.</text>
</comment>
<dbReference type="NCBIfam" id="TIGR00292">
    <property type="entry name" value="sulfide-dependent adenosine diphosphate thiazole synthase"/>
    <property type="match status" value="1"/>
</dbReference>
<dbReference type="GO" id="GO:0005506">
    <property type="term" value="F:iron ion binding"/>
    <property type="evidence" value="ECO:0007669"/>
    <property type="project" value="UniProtKB-UniRule"/>
</dbReference>
<dbReference type="PANTHER" id="PTHR43422">
    <property type="entry name" value="THIAMINE THIAZOLE SYNTHASE"/>
    <property type="match status" value="1"/>
</dbReference>
<feature type="binding site" evidence="6">
    <location>
        <position position="248"/>
    </location>
    <ligand>
        <name>glycine</name>
        <dbReference type="ChEBI" id="CHEBI:57305"/>
    </ligand>
</feature>
<dbReference type="UniPathway" id="UPA00060"/>
<comment type="pathway">
    <text evidence="6">Cofactor biosynthesis; thiamine diphosphate biosynthesis.</text>
</comment>
<comment type="catalytic activity">
    <reaction evidence="6">
        <text>hydrogen sulfide + glycine + NAD(+) = ADP-5-ethyl-4-methylthiazole-2-carboxylate + nicotinamide + 3 H2O + H(+)</text>
        <dbReference type="Rhea" id="RHEA:55704"/>
        <dbReference type="ChEBI" id="CHEBI:15377"/>
        <dbReference type="ChEBI" id="CHEBI:15378"/>
        <dbReference type="ChEBI" id="CHEBI:17154"/>
        <dbReference type="ChEBI" id="CHEBI:29919"/>
        <dbReference type="ChEBI" id="CHEBI:57305"/>
        <dbReference type="ChEBI" id="CHEBI:57540"/>
        <dbReference type="ChEBI" id="CHEBI:139151"/>
        <dbReference type="EC" id="2.4.2.59"/>
    </reaction>
</comment>
<dbReference type="SUPFAM" id="SSF51905">
    <property type="entry name" value="FAD/NAD(P)-binding domain"/>
    <property type="match status" value="1"/>
</dbReference>
<evidence type="ECO:0000256" key="6">
    <source>
        <dbReference type="HAMAP-Rule" id="MF_00304"/>
    </source>
</evidence>
<protein>
    <recommendedName>
        <fullName evidence="6">Thiamine thiazole synthase</fullName>
        <ecNumber evidence="6">2.4.2.59</ecNumber>
    </recommendedName>
</protein>
<dbReference type="EC" id="2.4.2.59" evidence="6"/>
<feature type="binding site" description="in other chain" evidence="6">
    <location>
        <begin position="65"/>
        <end position="66"/>
    </location>
    <ligand>
        <name>NAD(+)</name>
        <dbReference type="ChEBI" id="CHEBI:57540"/>
        <note>ligand shared between two adjacent protomers</note>
    </ligand>
</feature>
<accession>T2G9Z3</accession>
<comment type="similarity">
    <text evidence="6">Belongs to the THI4 family.</text>
</comment>
<dbReference type="EMBL" id="CP006585">
    <property type="protein sequence ID" value="AGW12999.1"/>
    <property type="molecule type" value="Genomic_DNA"/>
</dbReference>
<feature type="binding site" description="in other chain" evidence="6">
    <location>
        <position position="238"/>
    </location>
    <ligand>
        <name>NAD(+)</name>
        <dbReference type="ChEBI" id="CHEBI:57540"/>
        <note>ligand shared between two adjacent protomers</note>
    </ligand>
</feature>
<dbReference type="HAMAP" id="MF_00304">
    <property type="entry name" value="Thi4"/>
    <property type="match status" value="1"/>
</dbReference>
<name>T2G9Z3_MEGG1</name>
<dbReference type="InterPro" id="IPR036188">
    <property type="entry name" value="FAD/NAD-bd_sf"/>
</dbReference>
<dbReference type="Proteomes" id="UP000016587">
    <property type="component" value="Chromosome"/>
</dbReference>
<dbReference type="PATRIC" id="fig|1121448.10.peg.1133"/>
<sequence>MASSSAASASLPFDEIATTRVIARAYFDKFLAATECDVAIVGGGPSGLTAAWKLAEAGLNVALFERKLSLGGGVWGGGMTWNMLVVQEESRHVLDEAGVPLTEAQPGCFVADAVSVASTLASKACLAGAKIFNCMSVEDVMLRGEGPRARVTGLVINSSPVEIAGLHVDPVTIGCKAVIEATGHDMEVLRTLVRKNDVQLDTATGGVVGEKSMWAGRAETDTVLNTREVFPGMWVAGMAANATHGSYRMGPIFGGMLLSGEKVARELIARLQ</sequence>
<dbReference type="Gene3D" id="3.50.50.60">
    <property type="entry name" value="FAD/NAD(P)-binding domain"/>
    <property type="match status" value="1"/>
</dbReference>
<dbReference type="InterPro" id="IPR002922">
    <property type="entry name" value="Thi4_fam"/>
</dbReference>
<evidence type="ECO:0000256" key="3">
    <source>
        <dbReference type="ARBA" id="ARBA00022977"/>
    </source>
</evidence>
<comment type="cofactor">
    <cofactor evidence="6">
        <name>Fe(2+)</name>
        <dbReference type="ChEBI" id="CHEBI:29033"/>
    </cofactor>
</comment>
<dbReference type="PRINTS" id="PR00368">
    <property type="entry name" value="FADPNR"/>
</dbReference>
<dbReference type="KEGG" id="dgg:DGI_1133"/>
<feature type="binding site" evidence="6">
    <location>
        <begin position="167"/>
        <end position="169"/>
    </location>
    <ligand>
        <name>NAD(+)</name>
        <dbReference type="ChEBI" id="CHEBI:57540"/>
        <note>ligand shared between two adjacent protomers</note>
    </ligand>
</feature>
<feature type="binding site" description="in other chain" evidence="6">
    <location>
        <position position="73"/>
    </location>
    <ligand>
        <name>NAD(+)</name>
        <dbReference type="ChEBI" id="CHEBI:57540"/>
        <note>ligand shared between two adjacent protomers</note>
    </ligand>
</feature>
<dbReference type="OrthoDB" id="9777740at2"/>
<keyword evidence="4 6" id="KW-0408">Iron</keyword>
<comment type="caution">
    <text evidence="6">Lacks conserved residue(s) required for the propagation of feature annotation.</text>
</comment>
<keyword evidence="8" id="KW-1185">Reference proteome</keyword>
<evidence type="ECO:0000256" key="2">
    <source>
        <dbReference type="ARBA" id="ARBA00022723"/>
    </source>
</evidence>
<dbReference type="PRINTS" id="PR00411">
    <property type="entry name" value="PNDRDTASEI"/>
</dbReference>
<feature type="binding site" description="in other chain" evidence="6">
    <location>
        <position position="184"/>
    </location>
    <ligand>
        <name>Fe cation</name>
        <dbReference type="ChEBI" id="CHEBI:24875"/>
        <note>ligand shared between two adjacent protomers</note>
    </ligand>
</feature>
<evidence type="ECO:0000256" key="4">
    <source>
        <dbReference type="ARBA" id="ARBA00023004"/>
    </source>
</evidence>
<reference evidence="7 8" key="1">
    <citation type="journal article" date="2013" name="J. Bacteriol.">
        <title>Roles of HynAB and Ech, the only two hydrogenases found in the model sulfate reducer Desulfovibrio gigas.</title>
        <authorList>
            <person name="Morais-Silva F.O."/>
            <person name="Santos C.I."/>
            <person name="Rodrigues R."/>
            <person name="Pereira I.A."/>
            <person name="Rodrigues-Pousada C."/>
        </authorList>
    </citation>
    <scope>NUCLEOTIDE SEQUENCE [LARGE SCALE GENOMIC DNA]</scope>
    <source>
        <strain evidence="8">ATCC 19364 / DSM 1382 / NCIMB 9332 / VKM B-1759</strain>
    </source>
</reference>
<dbReference type="HOGENOM" id="CLU_053727_2_0_7"/>
<dbReference type="PANTHER" id="PTHR43422:SF3">
    <property type="entry name" value="THIAMINE THIAZOLE SYNTHASE"/>
    <property type="match status" value="1"/>
</dbReference>